<proteinExistence type="predicted"/>
<accession>A0ABQ4RTV8</accession>
<evidence type="ECO:0000313" key="4">
    <source>
        <dbReference type="Proteomes" id="UP001055125"/>
    </source>
</evidence>
<name>A0ABQ4RTV8_9HYPH</name>
<protein>
    <recommendedName>
        <fullName evidence="5">ATPase</fullName>
    </recommendedName>
</protein>
<feature type="region of interest" description="Disordered" evidence="2">
    <location>
        <begin position="18"/>
        <end position="55"/>
    </location>
</feature>
<organism evidence="3 4">
    <name type="scientific">Methylobacterium iners</name>
    <dbReference type="NCBI Taxonomy" id="418707"/>
    <lineage>
        <taxon>Bacteria</taxon>
        <taxon>Pseudomonadati</taxon>
        <taxon>Pseudomonadota</taxon>
        <taxon>Alphaproteobacteria</taxon>
        <taxon>Hyphomicrobiales</taxon>
        <taxon>Methylobacteriaceae</taxon>
        <taxon>Methylobacterium</taxon>
    </lineage>
</organism>
<reference evidence="3" key="1">
    <citation type="journal article" date="2021" name="Front. Microbiol.">
        <title>Comprehensive Comparative Genomics and Phenotyping of Methylobacterium Species.</title>
        <authorList>
            <person name="Alessa O."/>
            <person name="Ogura Y."/>
            <person name="Fujitani Y."/>
            <person name="Takami H."/>
            <person name="Hayashi T."/>
            <person name="Sahin N."/>
            <person name="Tani A."/>
        </authorList>
    </citation>
    <scope>NUCLEOTIDE SEQUENCE</scope>
    <source>
        <strain evidence="3">DSM 19015</strain>
    </source>
</reference>
<evidence type="ECO:0008006" key="5">
    <source>
        <dbReference type="Google" id="ProtNLM"/>
    </source>
</evidence>
<feature type="compositionally biased region" description="Low complexity" evidence="2">
    <location>
        <begin position="41"/>
        <end position="50"/>
    </location>
</feature>
<keyword evidence="4" id="KW-1185">Reference proteome</keyword>
<feature type="compositionally biased region" description="Basic and acidic residues" evidence="2">
    <location>
        <begin position="18"/>
        <end position="28"/>
    </location>
</feature>
<keyword evidence="1" id="KW-0175">Coiled coil</keyword>
<dbReference type="EMBL" id="BPQP01000005">
    <property type="protein sequence ID" value="GJD93149.1"/>
    <property type="molecule type" value="Genomic_DNA"/>
</dbReference>
<evidence type="ECO:0000313" key="3">
    <source>
        <dbReference type="EMBL" id="GJD93149.1"/>
    </source>
</evidence>
<evidence type="ECO:0000256" key="2">
    <source>
        <dbReference type="SAM" id="MobiDB-lite"/>
    </source>
</evidence>
<gene>
    <name evidence="3" type="ORF">OCOJLMKI_0339</name>
</gene>
<reference evidence="3" key="2">
    <citation type="submission" date="2021-08" db="EMBL/GenBank/DDBJ databases">
        <authorList>
            <person name="Tani A."/>
            <person name="Ola A."/>
            <person name="Ogura Y."/>
            <person name="Katsura K."/>
            <person name="Hayashi T."/>
        </authorList>
    </citation>
    <scope>NUCLEOTIDE SEQUENCE</scope>
    <source>
        <strain evidence="3">DSM 19015</strain>
    </source>
</reference>
<evidence type="ECO:0000256" key="1">
    <source>
        <dbReference type="SAM" id="Coils"/>
    </source>
</evidence>
<comment type="caution">
    <text evidence="3">The sequence shown here is derived from an EMBL/GenBank/DDBJ whole genome shotgun (WGS) entry which is preliminary data.</text>
</comment>
<sequence length="191" mass="21059">MAAVAEKFWAELERQTAAEAMRRTERLSPPKRMPMPEPDDAANAPEPDQPSVRLPVATQEWSGVLDIINGARAQSEVQKELLRAQAEQLQETIQELSEEAEAIRQQVRVSEAQARGAKAEAERQVAEVMAQAEARMREIQARADAQVAQARSETRQAEERAAAAESWLVRIEAAAKTLAPPIVALPVRHVA</sequence>
<dbReference type="Proteomes" id="UP001055125">
    <property type="component" value="Unassembled WGS sequence"/>
</dbReference>
<feature type="coiled-coil region" evidence="1">
    <location>
        <begin position="72"/>
        <end position="160"/>
    </location>
</feature>